<dbReference type="InterPro" id="IPR036047">
    <property type="entry name" value="F-box-like_dom_sf"/>
</dbReference>
<dbReference type="SUPFAM" id="SSF81383">
    <property type="entry name" value="F-box domain"/>
    <property type="match status" value="1"/>
</dbReference>
<evidence type="ECO:0000259" key="1">
    <source>
        <dbReference type="PROSITE" id="PS50181"/>
    </source>
</evidence>
<dbReference type="EMBL" id="KQ085965">
    <property type="protein sequence ID" value="KLO13090.1"/>
    <property type="molecule type" value="Genomic_DNA"/>
</dbReference>
<gene>
    <name evidence="2" type="ORF">SCHPADRAFT_382612</name>
</gene>
<dbReference type="InParanoid" id="A0A0H2RMB1"/>
<dbReference type="InterPro" id="IPR001810">
    <property type="entry name" value="F-box_dom"/>
</dbReference>
<name>A0A0H2RMB1_9AGAM</name>
<feature type="domain" description="F-box" evidence="1">
    <location>
        <begin position="83"/>
        <end position="133"/>
    </location>
</feature>
<evidence type="ECO:0000313" key="3">
    <source>
        <dbReference type="Proteomes" id="UP000053477"/>
    </source>
</evidence>
<reference evidence="2 3" key="1">
    <citation type="submission" date="2015-04" db="EMBL/GenBank/DDBJ databases">
        <title>Complete genome sequence of Schizopora paradoxa KUC8140, a cosmopolitan wood degrader in East Asia.</title>
        <authorList>
            <consortium name="DOE Joint Genome Institute"/>
            <person name="Min B."/>
            <person name="Park H."/>
            <person name="Jang Y."/>
            <person name="Kim J.-J."/>
            <person name="Kim K.H."/>
            <person name="Pangilinan J."/>
            <person name="Lipzen A."/>
            <person name="Riley R."/>
            <person name="Grigoriev I.V."/>
            <person name="Spatafora J.W."/>
            <person name="Choi I.-G."/>
        </authorList>
    </citation>
    <scope>NUCLEOTIDE SEQUENCE [LARGE SCALE GENOMIC DNA]</scope>
    <source>
        <strain evidence="2 3">KUC8140</strain>
    </source>
</reference>
<keyword evidence="3" id="KW-1185">Reference proteome</keyword>
<protein>
    <recommendedName>
        <fullName evidence="1">F-box domain-containing protein</fullName>
    </recommendedName>
</protein>
<dbReference type="Proteomes" id="UP000053477">
    <property type="component" value="Unassembled WGS sequence"/>
</dbReference>
<sequence>MEKVTMLPGFGRDFGEKLEHVAKHFADLPSSMEQLTPDSQKILALKQHLQDARGVQRALDSLSNALRSCIPSLESQFSEDFIREKHSKLPDEIFAIIFKFASLDDLQTTIRVSRVCRRFRAISLSIPRLWTTIRFKENFYGKELPVANALVYAERSRPADLKLTVEFFYPRYISKDKIPRFAQSLFSFINMQSLRISNLTLDLEILTTTQDKSTYSKLSLPSLDSFKAIAAKSTISQHCYKKWSIPSLRHLHGVNCMPELPKSALSKVKTFSFEVQEGSFSDDRVDWSLTLLARYLKQLLTVEDLKVDLNCETDHFPDVFGSHLKVDLKSLRSLSVTIQDYKYDYDNTEFVFRMFNYEKLTTISIELPSEILPDVSRLLEHIGVKHQYLRFTELPSLKNLDFRIRPTYNNQYFSPNPRTAVLGHFLQRHTPAESLYFECPEDDHQVFGFSNRLAAIKLKNCQLFEYSYDDSEGPDIVHHLEDIFRQRGELMDRCLVLDGTNSNPVDDAELVRVPISDRVYLDIRSWLSS</sequence>
<organism evidence="2 3">
    <name type="scientific">Schizopora paradoxa</name>
    <dbReference type="NCBI Taxonomy" id="27342"/>
    <lineage>
        <taxon>Eukaryota</taxon>
        <taxon>Fungi</taxon>
        <taxon>Dikarya</taxon>
        <taxon>Basidiomycota</taxon>
        <taxon>Agaricomycotina</taxon>
        <taxon>Agaricomycetes</taxon>
        <taxon>Hymenochaetales</taxon>
        <taxon>Schizoporaceae</taxon>
        <taxon>Schizopora</taxon>
    </lineage>
</organism>
<evidence type="ECO:0000313" key="2">
    <source>
        <dbReference type="EMBL" id="KLO13090.1"/>
    </source>
</evidence>
<accession>A0A0H2RMB1</accession>
<dbReference type="OrthoDB" id="2973282at2759"/>
<dbReference type="AlphaFoldDB" id="A0A0H2RMB1"/>
<dbReference type="Gene3D" id="1.20.1280.50">
    <property type="match status" value="1"/>
</dbReference>
<dbReference type="PROSITE" id="PS50181">
    <property type="entry name" value="FBOX"/>
    <property type="match status" value="1"/>
</dbReference>
<proteinExistence type="predicted"/>
<dbReference type="Pfam" id="PF12937">
    <property type="entry name" value="F-box-like"/>
    <property type="match status" value="1"/>
</dbReference>